<evidence type="ECO:0000259" key="1">
    <source>
        <dbReference type="Pfam" id="PF22893"/>
    </source>
</evidence>
<sequence length="388" mass="43656">MPVAFGWSAGDIAKAIELLATVYKGLHETGGVASEYQHITEFLRGLILTLQHLQTLHIDCTDPSFAGAIKALTKAALDPIFEFIDDVSKYEPSLGRGSTRGNPKSGYRKAEYALRMPKRLAKLQADLEMKLEPIHLLMGYEGLKQNSLAASRLSGLQTTLQTQTEEQRKFNMTLMSAITDLTGAITKVTCNTREDHPHEHVSPTREGGERSVIRSLRRPPTMPYSASDEGRMLTQWKEAGTYYVACNLLFLLAKVAALTRYLLSVSQQLILYLRTLFIAIARSNRLLLHDAIHVEDFLGRVHHLPYQYFSIYEVFHPHLTELFKHQPGKELVESHSYQILYLNKGFFRQDWVPNPSNHSARAVLPISLKLEGNISQAVPYVPGMTAVQ</sequence>
<keyword evidence="3" id="KW-1185">Reference proteome</keyword>
<proteinExistence type="predicted"/>
<evidence type="ECO:0000313" key="3">
    <source>
        <dbReference type="Proteomes" id="UP000799291"/>
    </source>
</evidence>
<dbReference type="Pfam" id="PF22893">
    <property type="entry name" value="ULD_2"/>
    <property type="match status" value="1"/>
</dbReference>
<dbReference type="EMBL" id="MU005630">
    <property type="protein sequence ID" value="KAF2676745.1"/>
    <property type="molecule type" value="Genomic_DNA"/>
</dbReference>
<protein>
    <recommendedName>
        <fullName evidence="1">Ubiquitin-like domain-containing protein</fullName>
    </recommendedName>
</protein>
<gene>
    <name evidence="2" type="ORF">K458DRAFT_396635</name>
</gene>
<name>A0A6G1IF36_9PLEO</name>
<evidence type="ECO:0000313" key="2">
    <source>
        <dbReference type="EMBL" id="KAF2676745.1"/>
    </source>
</evidence>
<dbReference type="PANTHER" id="PTHR38886:SF1">
    <property type="entry name" value="NACHT-NTPASE AND P-LOOP NTPASES N-TERMINAL DOMAIN-CONTAINING PROTEIN"/>
    <property type="match status" value="1"/>
</dbReference>
<dbReference type="AlphaFoldDB" id="A0A6G1IF36"/>
<feature type="domain" description="Ubiquitin-like" evidence="1">
    <location>
        <begin position="290"/>
        <end position="340"/>
    </location>
</feature>
<dbReference type="Proteomes" id="UP000799291">
    <property type="component" value="Unassembled WGS sequence"/>
</dbReference>
<organism evidence="2 3">
    <name type="scientific">Lentithecium fluviatile CBS 122367</name>
    <dbReference type="NCBI Taxonomy" id="1168545"/>
    <lineage>
        <taxon>Eukaryota</taxon>
        <taxon>Fungi</taxon>
        <taxon>Dikarya</taxon>
        <taxon>Ascomycota</taxon>
        <taxon>Pezizomycotina</taxon>
        <taxon>Dothideomycetes</taxon>
        <taxon>Pleosporomycetidae</taxon>
        <taxon>Pleosporales</taxon>
        <taxon>Massarineae</taxon>
        <taxon>Lentitheciaceae</taxon>
        <taxon>Lentithecium</taxon>
    </lineage>
</organism>
<accession>A0A6G1IF36</accession>
<dbReference type="OrthoDB" id="3799792at2759"/>
<dbReference type="PANTHER" id="PTHR38886">
    <property type="entry name" value="SESA DOMAIN-CONTAINING PROTEIN"/>
    <property type="match status" value="1"/>
</dbReference>
<reference evidence="2" key="1">
    <citation type="journal article" date="2020" name="Stud. Mycol.">
        <title>101 Dothideomycetes genomes: a test case for predicting lifestyles and emergence of pathogens.</title>
        <authorList>
            <person name="Haridas S."/>
            <person name="Albert R."/>
            <person name="Binder M."/>
            <person name="Bloem J."/>
            <person name="Labutti K."/>
            <person name="Salamov A."/>
            <person name="Andreopoulos B."/>
            <person name="Baker S."/>
            <person name="Barry K."/>
            <person name="Bills G."/>
            <person name="Bluhm B."/>
            <person name="Cannon C."/>
            <person name="Castanera R."/>
            <person name="Culley D."/>
            <person name="Daum C."/>
            <person name="Ezra D."/>
            <person name="Gonzalez J."/>
            <person name="Henrissat B."/>
            <person name="Kuo A."/>
            <person name="Liang C."/>
            <person name="Lipzen A."/>
            <person name="Lutzoni F."/>
            <person name="Magnuson J."/>
            <person name="Mondo S."/>
            <person name="Nolan M."/>
            <person name="Ohm R."/>
            <person name="Pangilinan J."/>
            <person name="Park H.-J."/>
            <person name="Ramirez L."/>
            <person name="Alfaro M."/>
            <person name="Sun H."/>
            <person name="Tritt A."/>
            <person name="Yoshinaga Y."/>
            <person name="Zwiers L.-H."/>
            <person name="Turgeon B."/>
            <person name="Goodwin S."/>
            <person name="Spatafora J."/>
            <person name="Crous P."/>
            <person name="Grigoriev I."/>
        </authorList>
    </citation>
    <scope>NUCLEOTIDE SEQUENCE</scope>
    <source>
        <strain evidence="2">CBS 122367</strain>
    </source>
</reference>
<dbReference type="InterPro" id="IPR054464">
    <property type="entry name" value="ULD_fung"/>
</dbReference>